<dbReference type="Gene3D" id="3.40.50.300">
    <property type="entry name" value="P-loop containing nucleotide triphosphate hydrolases"/>
    <property type="match status" value="2"/>
</dbReference>
<dbReference type="GO" id="GO:0005524">
    <property type="term" value="F:ATP binding"/>
    <property type="evidence" value="ECO:0007669"/>
    <property type="project" value="InterPro"/>
</dbReference>
<dbReference type="GO" id="GO:0005829">
    <property type="term" value="C:cytosol"/>
    <property type="evidence" value="ECO:0007669"/>
    <property type="project" value="TreeGrafter"/>
</dbReference>
<dbReference type="PROSITE" id="PS51192">
    <property type="entry name" value="HELICASE_ATP_BIND_1"/>
    <property type="match status" value="1"/>
</dbReference>
<keyword evidence="4" id="KW-0067">ATP-binding</keyword>
<name>A0A7L6WJC6_STRSL</name>
<dbReference type="InterPro" id="IPR001650">
    <property type="entry name" value="Helicase_C-like"/>
</dbReference>
<keyword evidence="4" id="KW-0378">Hydrolase</keyword>
<feature type="domain" description="Helicase ATP-binding" evidence="2">
    <location>
        <begin position="237"/>
        <end position="389"/>
    </location>
</feature>
<dbReference type="InterPro" id="IPR014001">
    <property type="entry name" value="Helicase_ATP-bd"/>
</dbReference>
<organism evidence="4 5">
    <name type="scientific">Streptococcus salivarius</name>
    <dbReference type="NCBI Taxonomy" id="1304"/>
    <lineage>
        <taxon>Bacteria</taxon>
        <taxon>Bacillati</taxon>
        <taxon>Bacillota</taxon>
        <taxon>Bacilli</taxon>
        <taxon>Lactobacillales</taxon>
        <taxon>Streptococcaceae</taxon>
        <taxon>Streptococcus</taxon>
    </lineage>
</organism>
<dbReference type="Pfam" id="PF13091">
    <property type="entry name" value="PLDc_2"/>
    <property type="match status" value="1"/>
</dbReference>
<dbReference type="CDD" id="cd09204">
    <property type="entry name" value="PLDc_N_DEXD_b2"/>
    <property type="match status" value="1"/>
</dbReference>
<dbReference type="InterPro" id="IPR025202">
    <property type="entry name" value="PLD-like_dom"/>
</dbReference>
<dbReference type="InterPro" id="IPR050742">
    <property type="entry name" value="Helicase_Restrict-Modif_Enz"/>
</dbReference>
<keyword evidence="4" id="KW-0347">Helicase</keyword>
<dbReference type="GO" id="GO:0004386">
    <property type="term" value="F:helicase activity"/>
    <property type="evidence" value="ECO:0007669"/>
    <property type="project" value="UniProtKB-KW"/>
</dbReference>
<dbReference type="GO" id="GO:0003677">
    <property type="term" value="F:DNA binding"/>
    <property type="evidence" value="ECO:0007669"/>
    <property type="project" value="InterPro"/>
</dbReference>
<dbReference type="InterPro" id="IPR021835">
    <property type="entry name" value="DUF3427"/>
</dbReference>
<dbReference type="PANTHER" id="PTHR47396">
    <property type="entry name" value="TYPE I RESTRICTION ENZYME ECOKI R PROTEIN"/>
    <property type="match status" value="1"/>
</dbReference>
<gene>
    <name evidence="4" type="ORF">HRE60_03390</name>
</gene>
<dbReference type="Pfam" id="PF00271">
    <property type="entry name" value="Helicase_C"/>
    <property type="match status" value="1"/>
</dbReference>
<dbReference type="InterPro" id="IPR006935">
    <property type="entry name" value="Helicase/UvrB_N"/>
</dbReference>
<reference evidence="4 5" key="1">
    <citation type="journal article" date="2020" name="Microbiol. Resour. Announc.">
        <title>Complete Genome Sequence of Streptococcus salivarius DB-B5, a Novel Probiotic Candidate Isolated from the Supragingival Plaque of a Healthy Female Subject.</title>
        <authorList>
            <person name="Fields F.R."/>
            <person name="Li X."/>
            <person name="Navarre W.W."/>
            <person name="Naito M."/>
        </authorList>
    </citation>
    <scope>NUCLEOTIDE SEQUENCE [LARGE SCALE GENOMIC DNA]</scope>
    <source>
        <strain evidence="4 5">DB-B5</strain>
    </source>
</reference>
<dbReference type="SMART" id="SM00487">
    <property type="entry name" value="DEXDc"/>
    <property type="match status" value="1"/>
</dbReference>
<dbReference type="CDD" id="cd18799">
    <property type="entry name" value="SF2_C_EcoAI-like"/>
    <property type="match status" value="1"/>
</dbReference>
<dbReference type="InterPro" id="IPR027417">
    <property type="entry name" value="P-loop_NTPase"/>
</dbReference>
<accession>A0A7L6WJC6</accession>
<dbReference type="InterPro" id="IPR058403">
    <property type="entry name" value="DUF8090"/>
</dbReference>
<proteinExistence type="predicted"/>
<dbReference type="GO" id="GO:0009432">
    <property type="term" value="P:SOS response"/>
    <property type="evidence" value="ECO:0007669"/>
    <property type="project" value="UniProtKB-KW"/>
</dbReference>
<feature type="domain" description="Helicase C-terminal" evidence="3">
    <location>
        <begin position="440"/>
        <end position="592"/>
    </location>
</feature>
<dbReference type="AlphaFoldDB" id="A0A7L6WJC6"/>
<protein>
    <submittedName>
        <fullName evidence="4">DEAD/DEAH box helicase</fullName>
    </submittedName>
</protein>
<dbReference type="SUPFAM" id="SSF52540">
    <property type="entry name" value="P-loop containing nucleoside triphosphate hydrolases"/>
    <property type="match status" value="1"/>
</dbReference>
<evidence type="ECO:0000259" key="3">
    <source>
        <dbReference type="PROSITE" id="PS51194"/>
    </source>
</evidence>
<dbReference type="SUPFAM" id="SSF56024">
    <property type="entry name" value="Phospholipase D/nuclease"/>
    <property type="match status" value="1"/>
</dbReference>
<dbReference type="RefSeq" id="WP_181671122.1">
    <property type="nucleotide sequence ID" value="NZ_CP054153.1"/>
</dbReference>
<dbReference type="SMART" id="SM00490">
    <property type="entry name" value="HELICc"/>
    <property type="match status" value="1"/>
</dbReference>
<dbReference type="Pfam" id="PF04851">
    <property type="entry name" value="ResIII"/>
    <property type="match status" value="1"/>
</dbReference>
<evidence type="ECO:0000256" key="1">
    <source>
        <dbReference type="ARBA" id="ARBA00023236"/>
    </source>
</evidence>
<sequence>MPEGINLFQDTLIKSLKFGFVDNIKYQEGGYSPQILVNNSDEKRYVLTDLQEELSKCTAFYFSVAFVTKNGIAMIKSQLSDLMDKKVPGKILISPYLDFNDPDAMRELLKLKNVEVRLTPEKMQMHAKFYLFEHTGKQVLISGSSNLTHTALKINYEWNIKLTSTHNGEFIQNTKSEFDRIWEQSELLTPEIIDTYAQKRKKVISLTKINDEEKLPYSAEKIVPNKMQEAALEGLRNIREQGKDRALVISATGTGKTFLSAFDVKQYNPERMLFIVHREQILKKSLIDFQKVLGFNPSEGHIYHSGDDLTGKKYIFATIQTLSREDNLKAFSKDFFDYILIDEVHKAGADSYKKVMGHFTPNFYLGMTATPERTDGQNIYEIFDYNIAYEIRLQDALENDMLCPFVYFGVKDIEIDGQLIDEKSNISNLTSDERVKHILNKIDFYGVCNNQVRGLIFCSSKAEARELSIKLNQHGKRTIALTGDDDINYREKVVKQLEDGELEYILTVDIFNEGIDIPSVNQVVMLRNTQSSIIFVQQLGRGLRKHKSKDYVTIIDFIGNYKNNYLIPIALFGDKSMNKDNYRRELREPNILSGLTTVNFEEVAKEQIFKSITNTVLSNMKILKDAYTDLENKLGRTPMLIDHLTFDNIDPIVFFNNNSFKNYADVINKFSNKSIELTDAESNWLSFITFELLPGKRKHELLLLQELIKNGEVSKDKFIEILETEQLSTKDSIISSVENVLSLQFLKSQEVKKFGTDPLVTLENNIYKLNPEVLDSFKNSDFALLFNDVIEAGLYKTNDYPEIFTIGQKYSRRDVCKLLNWSKDEPPLNIGGYKIDKNTNTCPIFITYHKDDEISDTIKYEDELLNETTLKWFSKNKRTLESPDVKTIINSPENGLDLKLFIIKDDAEGGDFYYLGDLTIVPSTVEELVRPLESGNESIVTMNFKLDNPVPDTLYRYITNK</sequence>
<dbReference type="Gene3D" id="3.30.870.10">
    <property type="entry name" value="Endonuclease Chain A"/>
    <property type="match status" value="1"/>
</dbReference>
<dbReference type="Pfam" id="PF26350">
    <property type="entry name" value="DUF8090"/>
    <property type="match status" value="1"/>
</dbReference>
<dbReference type="Pfam" id="PF11907">
    <property type="entry name" value="DUF3427"/>
    <property type="match status" value="1"/>
</dbReference>
<evidence type="ECO:0000313" key="5">
    <source>
        <dbReference type="Proteomes" id="UP000516705"/>
    </source>
</evidence>
<dbReference type="CDD" id="cd18032">
    <property type="entry name" value="DEXHc_RE_I_III_res"/>
    <property type="match status" value="1"/>
</dbReference>
<keyword evidence="1" id="KW-0742">SOS response</keyword>
<dbReference type="Proteomes" id="UP000516705">
    <property type="component" value="Chromosome"/>
</dbReference>
<dbReference type="PANTHER" id="PTHR47396:SF1">
    <property type="entry name" value="ATP-DEPENDENT HELICASE IRC3-RELATED"/>
    <property type="match status" value="1"/>
</dbReference>
<keyword evidence="1" id="KW-0227">DNA damage</keyword>
<keyword evidence="4" id="KW-0547">Nucleotide-binding</keyword>
<dbReference type="GO" id="GO:0016787">
    <property type="term" value="F:hydrolase activity"/>
    <property type="evidence" value="ECO:0007669"/>
    <property type="project" value="InterPro"/>
</dbReference>
<evidence type="ECO:0000313" key="4">
    <source>
        <dbReference type="EMBL" id="QMI50726.1"/>
    </source>
</evidence>
<evidence type="ECO:0000259" key="2">
    <source>
        <dbReference type="PROSITE" id="PS51192"/>
    </source>
</evidence>
<dbReference type="EMBL" id="CP054153">
    <property type="protein sequence ID" value="QMI50726.1"/>
    <property type="molecule type" value="Genomic_DNA"/>
</dbReference>
<dbReference type="PROSITE" id="PS51194">
    <property type="entry name" value="HELICASE_CTER"/>
    <property type="match status" value="1"/>
</dbReference>